<evidence type="ECO:0000256" key="3">
    <source>
        <dbReference type="SAM" id="MobiDB-lite"/>
    </source>
</evidence>
<dbReference type="InterPro" id="IPR025069">
    <property type="entry name" value="Cpsf2_C"/>
</dbReference>
<dbReference type="Pfam" id="PF13299">
    <property type="entry name" value="CPSF100_C"/>
    <property type="match status" value="1"/>
</dbReference>
<evidence type="ECO:0000313" key="5">
    <source>
        <dbReference type="EMBL" id="VDP78345.1"/>
    </source>
</evidence>
<dbReference type="GO" id="GO:0003723">
    <property type="term" value="F:RNA binding"/>
    <property type="evidence" value="ECO:0007669"/>
    <property type="project" value="UniProtKB-KW"/>
</dbReference>
<evidence type="ECO:0000313" key="6">
    <source>
        <dbReference type="Proteomes" id="UP000272942"/>
    </source>
</evidence>
<dbReference type="InterPro" id="IPR027075">
    <property type="entry name" value="CPSF2"/>
</dbReference>
<protein>
    <recommendedName>
        <fullName evidence="2">Cleavage and polyadenylation specificity factor subunit 2</fullName>
    </recommendedName>
    <alternativeName>
        <fullName evidence="2">Cleavage and polyadenylation specificity factor 100 kDa subunit</fullName>
    </alternativeName>
</protein>
<dbReference type="Proteomes" id="UP000272942">
    <property type="component" value="Unassembled WGS sequence"/>
</dbReference>
<keyword evidence="6" id="KW-1185">Reference proteome</keyword>
<comment type="subcellular location">
    <subcellularLocation>
        <location evidence="2">Nucleus</location>
    </subcellularLocation>
</comment>
<sequence>MKDSLVSSLKFTKIRDYELAWVEATVSLDQHQTPDQPKPHEQAVEQDTESDPDALKARTPLAADQLPVLNLPTCPVGPHKTVFVNEPKLSDLKQLLLTRGLQAEFVSGVLVVDNCVAIKRSEAGKLLLEGLLSRTYFDVRQVLYQQFAIL</sequence>
<dbReference type="GO" id="GO:0006398">
    <property type="term" value="P:mRNA 3'-end processing by stem-loop binding and cleavage"/>
    <property type="evidence" value="ECO:0007669"/>
    <property type="project" value="InterPro"/>
</dbReference>
<dbReference type="PANTHER" id="PTHR45922">
    <property type="entry name" value="CLEAVAGE AND POLYADENYLATION SPECIFICITY FACTOR SUBUNIT 2"/>
    <property type="match status" value="1"/>
</dbReference>
<comment type="similarity">
    <text evidence="1 2">Belongs to the metallo-beta-lactamase superfamily. RNA-metabolizing metallo-beta-lactamase-like family. CPSF2/YSH1 subfamily.</text>
</comment>
<keyword evidence="2" id="KW-0539">Nucleus</keyword>
<reference evidence="7" key="1">
    <citation type="submission" date="2016-06" db="UniProtKB">
        <authorList>
            <consortium name="WormBaseParasite"/>
        </authorList>
    </citation>
    <scope>IDENTIFICATION</scope>
</reference>
<name>A0A183AHJ3_9TREM</name>
<dbReference type="PANTHER" id="PTHR45922:SF1">
    <property type="entry name" value="CLEAVAGE AND POLYADENYLATION SPECIFICITY FACTOR SUBUNIT 2"/>
    <property type="match status" value="1"/>
</dbReference>
<gene>
    <name evidence="5" type="ORF">ECPE_LOCUS6428</name>
</gene>
<dbReference type="OrthoDB" id="64353at2759"/>
<organism evidence="7">
    <name type="scientific">Echinostoma caproni</name>
    <dbReference type="NCBI Taxonomy" id="27848"/>
    <lineage>
        <taxon>Eukaryota</taxon>
        <taxon>Metazoa</taxon>
        <taxon>Spiralia</taxon>
        <taxon>Lophotrochozoa</taxon>
        <taxon>Platyhelminthes</taxon>
        <taxon>Trematoda</taxon>
        <taxon>Digenea</taxon>
        <taxon>Plagiorchiida</taxon>
        <taxon>Echinostomata</taxon>
        <taxon>Echinostomatoidea</taxon>
        <taxon>Echinostomatidae</taxon>
        <taxon>Echinostoma</taxon>
    </lineage>
</organism>
<evidence type="ECO:0000313" key="7">
    <source>
        <dbReference type="WBParaSite" id="ECPE_0000644101-mRNA-1"/>
    </source>
</evidence>
<dbReference type="AlphaFoldDB" id="A0A183AHJ3"/>
<keyword evidence="2" id="KW-0694">RNA-binding</keyword>
<dbReference type="EMBL" id="UZAN01043427">
    <property type="protein sequence ID" value="VDP78345.1"/>
    <property type="molecule type" value="Genomic_DNA"/>
</dbReference>
<reference evidence="5 6" key="2">
    <citation type="submission" date="2018-11" db="EMBL/GenBank/DDBJ databases">
        <authorList>
            <consortium name="Pathogen Informatics"/>
        </authorList>
    </citation>
    <scope>NUCLEOTIDE SEQUENCE [LARGE SCALE GENOMIC DNA]</scope>
    <source>
        <strain evidence="5 6">Egypt</strain>
    </source>
</reference>
<evidence type="ECO:0000256" key="1">
    <source>
        <dbReference type="ARBA" id="ARBA00010624"/>
    </source>
</evidence>
<feature type="region of interest" description="Disordered" evidence="3">
    <location>
        <begin position="30"/>
        <end position="54"/>
    </location>
</feature>
<dbReference type="WBParaSite" id="ECPE_0000644101-mRNA-1">
    <property type="protein sequence ID" value="ECPE_0000644101-mRNA-1"/>
    <property type="gene ID" value="ECPE_0000644101"/>
</dbReference>
<feature type="domain" description="Cleavage and polyadenylation specificity factor 2 C-terminal" evidence="4">
    <location>
        <begin position="2"/>
        <end position="147"/>
    </location>
</feature>
<evidence type="ECO:0000256" key="2">
    <source>
        <dbReference type="RuleBase" id="RU365006"/>
    </source>
</evidence>
<proteinExistence type="inferred from homology"/>
<dbReference type="GO" id="GO:0005847">
    <property type="term" value="C:mRNA cleavage and polyadenylation specificity factor complex"/>
    <property type="evidence" value="ECO:0007669"/>
    <property type="project" value="InterPro"/>
</dbReference>
<evidence type="ECO:0000259" key="4">
    <source>
        <dbReference type="Pfam" id="PF13299"/>
    </source>
</evidence>
<keyword evidence="2" id="KW-0507">mRNA processing</keyword>
<accession>A0A183AHJ3</accession>